<evidence type="ECO:0000313" key="3">
    <source>
        <dbReference type="Proteomes" id="UP001387364"/>
    </source>
</evidence>
<organism evidence="2 3">
    <name type="scientific">Bacillus kandeliae</name>
    <dbReference type="NCBI Taxonomy" id="3129297"/>
    <lineage>
        <taxon>Bacteria</taxon>
        <taxon>Bacillati</taxon>
        <taxon>Bacillota</taxon>
        <taxon>Bacilli</taxon>
        <taxon>Bacillales</taxon>
        <taxon>Bacillaceae</taxon>
        <taxon>Bacillus</taxon>
    </lineage>
</organism>
<sequence length="76" mass="8192">MKKYLVFTGSFILAYGAFEIVSGLALTVLHTPSSTSSLPSEVEFGSTSLISPLMISLLALVAAFGVMKLFKQKLYE</sequence>
<keyword evidence="1" id="KW-0812">Transmembrane</keyword>
<keyword evidence="1" id="KW-0472">Membrane</keyword>
<accession>A0ABZ2N977</accession>
<gene>
    <name evidence="2" type="ORF">WDJ61_04105</name>
</gene>
<proteinExistence type="predicted"/>
<dbReference type="RefSeq" id="WP_338753362.1">
    <property type="nucleotide sequence ID" value="NZ_CP147404.1"/>
</dbReference>
<name>A0ABZ2N977_9BACI</name>
<feature type="transmembrane region" description="Helical" evidence="1">
    <location>
        <begin position="12"/>
        <end position="29"/>
    </location>
</feature>
<reference evidence="2 3" key="1">
    <citation type="submission" date="2024-02" db="EMBL/GenBank/DDBJ databases">
        <title>Seven novel Bacillus-like species.</title>
        <authorList>
            <person name="Liu G."/>
        </authorList>
    </citation>
    <scope>NUCLEOTIDE SEQUENCE [LARGE SCALE GENOMIC DNA]</scope>
    <source>
        <strain evidence="2 3">FJAT-52991</strain>
    </source>
</reference>
<feature type="transmembrane region" description="Helical" evidence="1">
    <location>
        <begin position="49"/>
        <end position="70"/>
    </location>
</feature>
<dbReference type="Proteomes" id="UP001387364">
    <property type="component" value="Chromosome"/>
</dbReference>
<evidence type="ECO:0000313" key="2">
    <source>
        <dbReference type="EMBL" id="WXB93840.1"/>
    </source>
</evidence>
<evidence type="ECO:0000256" key="1">
    <source>
        <dbReference type="SAM" id="Phobius"/>
    </source>
</evidence>
<protein>
    <submittedName>
        <fullName evidence="2">Uncharacterized protein</fullName>
    </submittedName>
</protein>
<keyword evidence="3" id="KW-1185">Reference proteome</keyword>
<dbReference type="EMBL" id="CP147404">
    <property type="protein sequence ID" value="WXB93840.1"/>
    <property type="molecule type" value="Genomic_DNA"/>
</dbReference>
<keyword evidence="1" id="KW-1133">Transmembrane helix</keyword>